<keyword evidence="2" id="KW-1185">Reference proteome</keyword>
<protein>
    <submittedName>
        <fullName evidence="1">Uncharacterized protein</fullName>
    </submittedName>
</protein>
<evidence type="ECO:0000313" key="1">
    <source>
        <dbReference type="EMBL" id="WAS99369.1"/>
    </source>
</evidence>
<organism evidence="1 2">
    <name type="scientific">Nannocystis punicea</name>
    <dbReference type="NCBI Taxonomy" id="2995304"/>
    <lineage>
        <taxon>Bacteria</taxon>
        <taxon>Pseudomonadati</taxon>
        <taxon>Myxococcota</taxon>
        <taxon>Polyangia</taxon>
        <taxon>Nannocystales</taxon>
        <taxon>Nannocystaceae</taxon>
        <taxon>Nannocystis</taxon>
    </lineage>
</organism>
<dbReference type="RefSeq" id="WP_269041730.1">
    <property type="nucleotide sequence ID" value="NZ_CP114040.1"/>
</dbReference>
<proteinExistence type="predicted"/>
<sequence length="269" mass="28329">MHDSRAPQSIDPEVLRAALAEPERLALYLSRGLGLGDLRGVQQPEFVRVAVLTTVSPPLLQVERAGWLATAAGLGAESLPRFEGLGLVAPPAGSAWAKVATETRAALLRLAVGSLLAAAPEVAVFHITDEFGAGMLLRLQSGLTAGESRLDTRLLEHVVFAALTYRLLVHSGEAVVVTPGDEATWSSRQVFPEHAAVWRRALVSGPDEALAGLVLAELAEALVWATTTRRGRATVAAGPPAIATAVAEAETQLRPRLTNLLRERASGGN</sequence>
<dbReference type="Proteomes" id="UP001164459">
    <property type="component" value="Chromosome"/>
</dbReference>
<name>A0ABY7HKI1_9BACT</name>
<evidence type="ECO:0000313" key="2">
    <source>
        <dbReference type="Proteomes" id="UP001164459"/>
    </source>
</evidence>
<gene>
    <name evidence="1" type="ORF">O0S08_24845</name>
</gene>
<accession>A0ABY7HKI1</accession>
<reference evidence="1" key="1">
    <citation type="submission" date="2022-11" db="EMBL/GenBank/DDBJ databases">
        <title>Minimal conservation of predation-associated metabolite biosynthetic gene clusters underscores biosynthetic potential of Myxococcota including descriptions for ten novel species: Archangium lansinium sp. nov., Myxococcus landrumus sp. nov., Nannocystis bai.</title>
        <authorList>
            <person name="Ahearne A."/>
            <person name="Stevens C."/>
            <person name="Dowd S."/>
        </authorList>
    </citation>
    <scope>NUCLEOTIDE SEQUENCE</scope>
    <source>
        <strain evidence="1">Fl3</strain>
    </source>
</reference>
<dbReference type="EMBL" id="CP114040">
    <property type="protein sequence ID" value="WAS99369.1"/>
    <property type="molecule type" value="Genomic_DNA"/>
</dbReference>